<dbReference type="OrthoDB" id="9813854at2"/>
<reference evidence="3 4" key="1">
    <citation type="submission" date="2013-01" db="EMBL/GenBank/DDBJ databases">
        <title>Whole genome shotgun sequence of Gordonia soli NBRC 108243.</title>
        <authorList>
            <person name="Isaki-Nakamura S."/>
            <person name="Hosoyama A."/>
            <person name="Tsuchikane K."/>
            <person name="Ando Y."/>
            <person name="Baba S."/>
            <person name="Ohji S."/>
            <person name="Hamada M."/>
            <person name="Tamura T."/>
            <person name="Yamazoe A."/>
            <person name="Yamazaki S."/>
            <person name="Fujita N."/>
        </authorList>
    </citation>
    <scope>NUCLEOTIDE SEQUENCE [LARGE SCALE GENOMIC DNA]</scope>
    <source>
        <strain evidence="3 4">NBRC 108243</strain>
    </source>
</reference>
<dbReference type="PANTHER" id="PTHR30199">
    <property type="entry name" value="MFS FAMILY TRANSPORTER, PREDICTED SUBSTRATE BENZOATE"/>
    <property type="match status" value="1"/>
</dbReference>
<keyword evidence="4" id="KW-1185">Reference proteome</keyword>
<feature type="transmembrane region" description="Helical" evidence="2">
    <location>
        <begin position="250"/>
        <end position="280"/>
    </location>
</feature>
<dbReference type="GO" id="GO:0005886">
    <property type="term" value="C:plasma membrane"/>
    <property type="evidence" value="ECO:0007669"/>
    <property type="project" value="TreeGrafter"/>
</dbReference>
<dbReference type="InterPro" id="IPR004711">
    <property type="entry name" value="Benzoate_Transporter"/>
</dbReference>
<keyword evidence="2" id="KW-0472">Membrane</keyword>
<dbReference type="AlphaFoldDB" id="M0QPD5"/>
<dbReference type="eggNOG" id="COG3135">
    <property type="taxonomic scope" value="Bacteria"/>
</dbReference>
<feature type="transmembrane region" description="Helical" evidence="2">
    <location>
        <begin position="149"/>
        <end position="166"/>
    </location>
</feature>
<keyword evidence="2" id="KW-0812">Transmembrane</keyword>
<evidence type="ECO:0000313" key="3">
    <source>
        <dbReference type="EMBL" id="GAC70141.1"/>
    </source>
</evidence>
<feature type="transmembrane region" description="Helical" evidence="2">
    <location>
        <begin position="12"/>
        <end position="33"/>
    </location>
</feature>
<proteinExistence type="predicted"/>
<dbReference type="GO" id="GO:0042925">
    <property type="term" value="F:benzoate transmembrane transporter activity"/>
    <property type="evidence" value="ECO:0007669"/>
    <property type="project" value="InterPro"/>
</dbReference>
<organism evidence="3 4">
    <name type="scientific">Gordonia soli NBRC 108243</name>
    <dbReference type="NCBI Taxonomy" id="1223545"/>
    <lineage>
        <taxon>Bacteria</taxon>
        <taxon>Bacillati</taxon>
        <taxon>Actinomycetota</taxon>
        <taxon>Actinomycetes</taxon>
        <taxon>Mycobacteriales</taxon>
        <taxon>Gordoniaceae</taxon>
        <taxon>Gordonia</taxon>
    </lineage>
</organism>
<dbReference type="NCBIfam" id="TIGR00843">
    <property type="entry name" value="benE"/>
    <property type="match status" value="1"/>
</dbReference>
<evidence type="ECO:0000256" key="2">
    <source>
        <dbReference type="SAM" id="Phobius"/>
    </source>
</evidence>
<comment type="caution">
    <text evidence="3">The sequence shown here is derived from an EMBL/GenBank/DDBJ whole genome shotgun (WGS) entry which is preliminary data.</text>
</comment>
<feature type="transmembrane region" description="Helical" evidence="2">
    <location>
        <begin position="351"/>
        <end position="382"/>
    </location>
</feature>
<keyword evidence="2" id="KW-1133">Transmembrane helix</keyword>
<dbReference type="PANTHER" id="PTHR30199:SF0">
    <property type="entry name" value="INNER MEMBRANE PROTEIN YDCO"/>
    <property type="match status" value="1"/>
</dbReference>
<dbReference type="Pfam" id="PF03594">
    <property type="entry name" value="BenE"/>
    <property type="match status" value="1"/>
</dbReference>
<feature type="transmembrane region" description="Helical" evidence="2">
    <location>
        <begin position="327"/>
        <end position="345"/>
    </location>
</feature>
<protein>
    <submittedName>
        <fullName evidence="3">Putative BenE family transporter</fullName>
    </submittedName>
</protein>
<evidence type="ECO:0000313" key="4">
    <source>
        <dbReference type="Proteomes" id="UP000011666"/>
    </source>
</evidence>
<accession>M0QPD5</accession>
<gene>
    <name evidence="3" type="ORF">GS4_32_00850</name>
</gene>
<name>M0QPD5_9ACTN</name>
<feature type="compositionally biased region" description="Basic and acidic residues" evidence="1">
    <location>
        <begin position="399"/>
        <end position="418"/>
    </location>
</feature>
<feature type="transmembrane region" description="Helical" evidence="2">
    <location>
        <begin position="173"/>
        <end position="192"/>
    </location>
</feature>
<sequence length="418" mass="42380">MTTRGRDQQPIMAGVVTALVGFTSSFVVVIAGLRAVGADPRQAASGLFALTVVFALGIIVLSVRSRAPVTLAWSTPGAALLVGLEGQQQDWSAAVGAFLVVGVLIVATGLIPALGDLIGRIPTPIAQAMLAGVLVTLCLAPVTSMSAEPLLTAPVIVVWLCATRWLSRWAMPLALLTALVVIGIYLGVHGAPDWSATPWWPTISLTVPRVDLAAMIGIAGPLYIVTMASQNIPGVAVLRSFGYVAPWRAAMGVTGIGTMVAAPFGGHAINLAALSAALAAGDEAGPDRSRRWIAGVTAGIVYLLLAVFSGALVAITAAAPGHLMEAVAGLALLGTFAAAIVGALADPDTRVAAALTFVTAASGVTFAGIGGAFWGLAVGLIANGVMRFGRRNGTSTAGERPDAEEAARAEDRADQAES</sequence>
<dbReference type="EMBL" id="BANX01000032">
    <property type="protein sequence ID" value="GAC70141.1"/>
    <property type="molecule type" value="Genomic_DNA"/>
</dbReference>
<feature type="transmembrane region" description="Helical" evidence="2">
    <location>
        <begin position="212"/>
        <end position="238"/>
    </location>
</feature>
<feature type="transmembrane region" description="Helical" evidence="2">
    <location>
        <begin position="45"/>
        <end position="63"/>
    </location>
</feature>
<feature type="transmembrane region" description="Helical" evidence="2">
    <location>
        <begin position="91"/>
        <end position="113"/>
    </location>
</feature>
<evidence type="ECO:0000256" key="1">
    <source>
        <dbReference type="SAM" id="MobiDB-lite"/>
    </source>
</evidence>
<feature type="transmembrane region" description="Helical" evidence="2">
    <location>
        <begin position="292"/>
        <end position="315"/>
    </location>
</feature>
<dbReference type="Proteomes" id="UP000011666">
    <property type="component" value="Unassembled WGS sequence"/>
</dbReference>
<feature type="region of interest" description="Disordered" evidence="1">
    <location>
        <begin position="392"/>
        <end position="418"/>
    </location>
</feature>